<dbReference type="PROSITE" id="PS51257">
    <property type="entry name" value="PROKAR_LIPOPROTEIN"/>
    <property type="match status" value="1"/>
</dbReference>
<sequence>MQRHRCTSAQFKGMIQLTSLLFLITAMQACVPGTGKDTAKMTIPFEVPYTESNKKHYENFVKKTLNKIASVFPGLKRNSDDVRVTSRSAGGKLVVDVQAVNVGCEFKHIFAEEFKQYMGDQRFNITCPAQ</sequence>
<feature type="chain" id="PRO_5001493886" evidence="1">
    <location>
        <begin position="30"/>
        <end position="130"/>
    </location>
</feature>
<name>A0A016VTD3_9BILA</name>
<organism evidence="2 3">
    <name type="scientific">Ancylostoma ceylanicum</name>
    <dbReference type="NCBI Taxonomy" id="53326"/>
    <lineage>
        <taxon>Eukaryota</taxon>
        <taxon>Metazoa</taxon>
        <taxon>Ecdysozoa</taxon>
        <taxon>Nematoda</taxon>
        <taxon>Chromadorea</taxon>
        <taxon>Rhabditida</taxon>
        <taxon>Rhabditina</taxon>
        <taxon>Rhabditomorpha</taxon>
        <taxon>Strongyloidea</taxon>
        <taxon>Ancylostomatidae</taxon>
        <taxon>Ancylostomatinae</taxon>
        <taxon>Ancylostoma</taxon>
    </lineage>
</organism>
<evidence type="ECO:0000313" key="2">
    <source>
        <dbReference type="EMBL" id="EYC30536.1"/>
    </source>
</evidence>
<reference evidence="3" key="1">
    <citation type="journal article" date="2015" name="Nat. Genet.">
        <title>The genome and transcriptome of the zoonotic hookworm Ancylostoma ceylanicum identify infection-specific gene families.</title>
        <authorList>
            <person name="Schwarz E.M."/>
            <person name="Hu Y."/>
            <person name="Antoshechkin I."/>
            <person name="Miller M.M."/>
            <person name="Sternberg P.W."/>
            <person name="Aroian R.V."/>
        </authorList>
    </citation>
    <scope>NUCLEOTIDE SEQUENCE</scope>
    <source>
        <strain evidence="3">HY135</strain>
    </source>
</reference>
<evidence type="ECO:0000313" key="3">
    <source>
        <dbReference type="Proteomes" id="UP000024635"/>
    </source>
</evidence>
<comment type="caution">
    <text evidence="2">The sequence shown here is derived from an EMBL/GenBank/DDBJ whole genome shotgun (WGS) entry which is preliminary data.</text>
</comment>
<dbReference type="AlphaFoldDB" id="A0A016VTD3"/>
<accession>A0A016VTD3</accession>
<evidence type="ECO:0000256" key="1">
    <source>
        <dbReference type="SAM" id="SignalP"/>
    </source>
</evidence>
<protein>
    <submittedName>
        <fullName evidence="2">Uncharacterized protein</fullName>
    </submittedName>
</protein>
<dbReference type="Proteomes" id="UP000024635">
    <property type="component" value="Unassembled WGS sequence"/>
</dbReference>
<gene>
    <name evidence="2" type="primary">Acey_s0005.g2702</name>
    <name evidence="2" type="ORF">Y032_0005g2702</name>
</gene>
<keyword evidence="3" id="KW-1185">Reference proteome</keyword>
<dbReference type="OrthoDB" id="5890296at2759"/>
<feature type="signal peptide" evidence="1">
    <location>
        <begin position="1"/>
        <end position="29"/>
    </location>
</feature>
<proteinExistence type="predicted"/>
<dbReference type="EMBL" id="JARK01001341">
    <property type="protein sequence ID" value="EYC30536.1"/>
    <property type="molecule type" value="Genomic_DNA"/>
</dbReference>
<keyword evidence="1" id="KW-0732">Signal</keyword>